<dbReference type="CDD" id="cd00084">
    <property type="entry name" value="HMG-box_SF"/>
    <property type="match status" value="1"/>
</dbReference>
<dbReference type="Proteomes" id="UP000887566">
    <property type="component" value="Unplaced"/>
</dbReference>
<reference evidence="3" key="1">
    <citation type="submission" date="2022-11" db="UniProtKB">
        <authorList>
            <consortium name="WormBaseParasite"/>
        </authorList>
    </citation>
    <scope>IDENTIFICATION</scope>
</reference>
<sequence>MKSTDSPVGGDGIEFDEFQKDLELTMSMRKNKKPKKPKKESDDHKANDSEIKGRLDSYRDYSDDDQQPGTSTVRSRVVNGRKRKPSDSSNEGDLVLKANIPPDEMRQYTKSLLTMLNDRDPVSSPQAKFFHLYEKPDYVPKGHPNEALKTEMERYYKYATKKTVVSMRAMAFSINDFLNNPRSVETYTDFPVRPSRSPFHLFMGTEQKRLSAQKSKVKFTDRAKMIHEQWAKGKELQAKYNDLWAREREEYISKLDQFVETHAELMEQRREYLLYINKLRADVLSMLNKNQGGGKKTAKVNGKAKKAKMTAFDFFKQSKKDKYVDLPTEERERKLMKRFNKLE</sequence>
<accession>A0A914UTW2</accession>
<feature type="compositionally biased region" description="Basic residues" evidence="1">
    <location>
        <begin position="29"/>
        <end position="38"/>
    </location>
</feature>
<feature type="region of interest" description="Disordered" evidence="1">
    <location>
        <begin position="1"/>
        <end position="98"/>
    </location>
</feature>
<protein>
    <submittedName>
        <fullName evidence="3">HMG box domain-containing protein</fullName>
    </submittedName>
</protein>
<evidence type="ECO:0000256" key="1">
    <source>
        <dbReference type="SAM" id="MobiDB-lite"/>
    </source>
</evidence>
<name>A0A914UTW2_9BILA</name>
<organism evidence="2 3">
    <name type="scientific">Plectus sambesii</name>
    <dbReference type="NCBI Taxonomy" id="2011161"/>
    <lineage>
        <taxon>Eukaryota</taxon>
        <taxon>Metazoa</taxon>
        <taxon>Ecdysozoa</taxon>
        <taxon>Nematoda</taxon>
        <taxon>Chromadorea</taxon>
        <taxon>Plectida</taxon>
        <taxon>Plectina</taxon>
        <taxon>Plectoidea</taxon>
        <taxon>Plectidae</taxon>
        <taxon>Plectus</taxon>
    </lineage>
</organism>
<evidence type="ECO:0000313" key="2">
    <source>
        <dbReference type="Proteomes" id="UP000887566"/>
    </source>
</evidence>
<evidence type="ECO:0000313" key="3">
    <source>
        <dbReference type="WBParaSite" id="PSAMB.scaffold1232size33992.g11901.t1"/>
    </source>
</evidence>
<feature type="compositionally biased region" description="Basic and acidic residues" evidence="1">
    <location>
        <begin position="39"/>
        <end position="61"/>
    </location>
</feature>
<dbReference type="SUPFAM" id="SSF47095">
    <property type="entry name" value="HMG-box"/>
    <property type="match status" value="1"/>
</dbReference>
<keyword evidence="2" id="KW-1185">Reference proteome</keyword>
<proteinExistence type="predicted"/>
<dbReference type="Gene3D" id="1.10.30.10">
    <property type="entry name" value="High mobility group box domain"/>
    <property type="match status" value="1"/>
</dbReference>
<dbReference type="InterPro" id="IPR036910">
    <property type="entry name" value="HMG_box_dom_sf"/>
</dbReference>
<dbReference type="WBParaSite" id="PSAMB.scaffold1232size33992.g11901.t1">
    <property type="protein sequence ID" value="PSAMB.scaffold1232size33992.g11901.t1"/>
    <property type="gene ID" value="PSAMB.scaffold1232size33992.g11901"/>
</dbReference>
<dbReference type="AlphaFoldDB" id="A0A914UTW2"/>